<sequence length="449" mass="50418">MAHSQNEDILVIPFGRGSFTGTSPTPKESFVVMVGWTHLDNSQYIDIIDDLKSWKEVIALARNCSPDLIKQKNGLHHGTHGEMYSYGCKGAYGMSENDCSILPFANNDPEMARLVADCLGQETQYVKQQWRAMFGGNMIRDSTMPFEILQEAAFRANPNLKEDITPVLGSYNATTVLFVKSFTKVIHRERDQTYGFIRFPSQRTGCYHYYFHIRLDESDSFFIPAAVGDQENFSLSPSMELLFGPYFVMHHQVKVPKGMDPADCFGKVPEELRAWSRKVWETRQKKDNKQAEETKDDYALEEGQVDEDNKAERDTLEEGPVDEATEAEQDTFEADAIDEQNEAGQQTVEERRRRAGWMVARATHHGSTHFAPARAIPTTKSDGMEQDQSNGTVDLAFLVSAALGIPLSCYGWIGWTHWTELFQESGGAACCCVVVASLEGSLQLARCGQ</sequence>
<feature type="compositionally biased region" description="Acidic residues" evidence="1">
    <location>
        <begin position="317"/>
        <end position="341"/>
    </location>
</feature>
<comment type="caution">
    <text evidence="2">The sequence shown here is derived from an EMBL/GenBank/DDBJ whole genome shotgun (WGS) entry which is preliminary data.</text>
</comment>
<dbReference type="AlphaFoldDB" id="A0A9N8ERQ6"/>
<feature type="region of interest" description="Disordered" evidence="1">
    <location>
        <begin position="283"/>
        <end position="354"/>
    </location>
</feature>
<protein>
    <submittedName>
        <fullName evidence="2">Uncharacterized protein</fullName>
    </submittedName>
</protein>
<evidence type="ECO:0000313" key="2">
    <source>
        <dbReference type="EMBL" id="CAB9523904.1"/>
    </source>
</evidence>
<reference evidence="2" key="1">
    <citation type="submission" date="2020-06" db="EMBL/GenBank/DDBJ databases">
        <authorList>
            <consortium name="Plant Systems Biology data submission"/>
        </authorList>
    </citation>
    <scope>NUCLEOTIDE SEQUENCE</scope>
    <source>
        <strain evidence="2">D6</strain>
    </source>
</reference>
<proteinExistence type="predicted"/>
<keyword evidence="3" id="KW-1185">Reference proteome</keyword>
<accession>A0A9N8ERQ6</accession>
<evidence type="ECO:0000313" key="3">
    <source>
        <dbReference type="Proteomes" id="UP001153069"/>
    </source>
</evidence>
<feature type="compositionally biased region" description="Basic and acidic residues" evidence="1">
    <location>
        <begin position="307"/>
        <end position="316"/>
    </location>
</feature>
<feature type="compositionally biased region" description="Basic and acidic residues" evidence="1">
    <location>
        <begin position="283"/>
        <end position="298"/>
    </location>
</feature>
<evidence type="ECO:0000256" key="1">
    <source>
        <dbReference type="SAM" id="MobiDB-lite"/>
    </source>
</evidence>
<dbReference type="EMBL" id="CAICTM010001468">
    <property type="protein sequence ID" value="CAB9523904.1"/>
    <property type="molecule type" value="Genomic_DNA"/>
</dbReference>
<gene>
    <name evidence="2" type="ORF">SEMRO_1470_G275380.1</name>
</gene>
<dbReference type="Proteomes" id="UP001153069">
    <property type="component" value="Unassembled WGS sequence"/>
</dbReference>
<name>A0A9N8ERQ6_9STRA</name>
<organism evidence="2 3">
    <name type="scientific">Seminavis robusta</name>
    <dbReference type="NCBI Taxonomy" id="568900"/>
    <lineage>
        <taxon>Eukaryota</taxon>
        <taxon>Sar</taxon>
        <taxon>Stramenopiles</taxon>
        <taxon>Ochrophyta</taxon>
        <taxon>Bacillariophyta</taxon>
        <taxon>Bacillariophyceae</taxon>
        <taxon>Bacillariophycidae</taxon>
        <taxon>Naviculales</taxon>
        <taxon>Naviculaceae</taxon>
        <taxon>Seminavis</taxon>
    </lineage>
</organism>